<evidence type="ECO:0000313" key="1">
    <source>
        <dbReference type="EMBL" id="ASV73055.1"/>
    </source>
</evidence>
<dbReference type="EMBL" id="CP018477">
    <property type="protein sequence ID" value="ASV73055.1"/>
    <property type="molecule type" value="Genomic_DNA"/>
</dbReference>
<evidence type="ECO:0000313" key="2">
    <source>
        <dbReference type="Proteomes" id="UP000215086"/>
    </source>
</evidence>
<protein>
    <submittedName>
        <fullName evidence="1">Uncharacterized protein</fullName>
    </submittedName>
</protein>
<dbReference type="AlphaFoldDB" id="A0A286RAR2"/>
<organism evidence="1 2">
    <name type="scientific">Thermogutta terrifontis</name>
    <dbReference type="NCBI Taxonomy" id="1331910"/>
    <lineage>
        <taxon>Bacteria</taxon>
        <taxon>Pseudomonadati</taxon>
        <taxon>Planctomycetota</taxon>
        <taxon>Planctomycetia</taxon>
        <taxon>Pirellulales</taxon>
        <taxon>Thermoguttaceae</taxon>
        <taxon>Thermogutta</taxon>
    </lineage>
</organism>
<dbReference type="KEGG" id="ttf:THTE_0453"/>
<gene>
    <name evidence="1" type="ORF">THTE_0453</name>
</gene>
<sequence length="37" mass="4252">MLMYRSQWCSSLPSMALEMANQCKKDARTSHKNIGFS</sequence>
<keyword evidence="2" id="KW-1185">Reference proteome</keyword>
<accession>A0A286RAR2</accession>
<name>A0A286RAR2_9BACT</name>
<proteinExistence type="predicted"/>
<dbReference type="Proteomes" id="UP000215086">
    <property type="component" value="Chromosome"/>
</dbReference>
<reference evidence="1 2" key="1">
    <citation type="journal article" name="Front. Microbiol.">
        <title>Sugar Metabolism of the First Thermophilic Planctomycete Thermogutta terrifontis: Comparative Genomic and Transcriptomic Approaches.</title>
        <authorList>
            <person name="Elcheninov A.G."/>
            <person name="Menzel P."/>
            <person name="Gudbergsdottir S.R."/>
            <person name="Slesarev A.I."/>
            <person name="Kadnikov V.V."/>
            <person name="Krogh A."/>
            <person name="Bonch-Osmolovskaya E.A."/>
            <person name="Peng X."/>
            <person name="Kublanov I.V."/>
        </authorList>
    </citation>
    <scope>NUCLEOTIDE SEQUENCE [LARGE SCALE GENOMIC DNA]</scope>
    <source>
        <strain evidence="1 2">R1</strain>
    </source>
</reference>